<dbReference type="InterPro" id="IPR037152">
    <property type="entry name" value="L-asparaginase_N_sf"/>
</dbReference>
<evidence type="ECO:0000259" key="3">
    <source>
        <dbReference type="Pfam" id="PF00710"/>
    </source>
</evidence>
<name>A0ABW1I3P1_9PSEU</name>
<dbReference type="InterPro" id="IPR006034">
    <property type="entry name" value="Asparaginase/glutaminase-like"/>
</dbReference>
<dbReference type="PANTHER" id="PTHR11707:SF28">
    <property type="entry name" value="60 KDA LYSOPHOSPHOLIPASE"/>
    <property type="match status" value="1"/>
</dbReference>
<evidence type="ECO:0000259" key="4">
    <source>
        <dbReference type="Pfam" id="PF17763"/>
    </source>
</evidence>
<accession>A0ABW1I3P1</accession>
<dbReference type="Gene3D" id="3.40.50.1170">
    <property type="entry name" value="L-asparaginase, N-terminal domain"/>
    <property type="match status" value="1"/>
</dbReference>
<dbReference type="InterPro" id="IPR027474">
    <property type="entry name" value="L-asparaginase_N"/>
</dbReference>
<sequence>MSGHLPHVLVVTMGGTIASVPAADGRDAVPRLGPAELLASVPGAERVATVRTESFRQYPSGDLTLADVVELAQLVHKRAGEVDGVVVTQGTDTLEETSFLLDLLLDRDAPPVVLTGAMRNPGLPGADGPGNLLAALRVAASPAARGLGPLVVFADEIHLPRFVRKLHTSSIHAFGSPNAGPVGWVTEDRVRIPLVPRRREALCAPESLSAPLPSVGIIRIGLGAEPLRPEHAAGFDGLVVEVFGGGHVPSSIVDSLAEIGTRVPVVMATRTGAGELYESTYAFPGSERDLLGRGLISAGALDGAKARLLLILLIAADAGTDAIRDRFAAIP</sequence>
<reference evidence="6" key="1">
    <citation type="journal article" date="2019" name="Int. J. Syst. Evol. Microbiol.">
        <title>The Global Catalogue of Microorganisms (GCM) 10K type strain sequencing project: providing services to taxonomists for standard genome sequencing and annotation.</title>
        <authorList>
            <consortium name="The Broad Institute Genomics Platform"/>
            <consortium name="The Broad Institute Genome Sequencing Center for Infectious Disease"/>
            <person name="Wu L."/>
            <person name="Ma J."/>
        </authorList>
    </citation>
    <scope>NUCLEOTIDE SEQUENCE [LARGE SCALE GENOMIC DNA]</scope>
    <source>
        <strain evidence="6">CGMCC 4.7397</strain>
    </source>
</reference>
<gene>
    <name evidence="5" type="ORF">ACFQH9_08235</name>
</gene>
<organism evidence="5 6">
    <name type="scientific">Pseudonocardia lutea</name>
    <dbReference type="NCBI Taxonomy" id="2172015"/>
    <lineage>
        <taxon>Bacteria</taxon>
        <taxon>Bacillati</taxon>
        <taxon>Actinomycetota</taxon>
        <taxon>Actinomycetes</taxon>
        <taxon>Pseudonocardiales</taxon>
        <taxon>Pseudonocardiaceae</taxon>
        <taxon>Pseudonocardia</taxon>
    </lineage>
</organism>
<comment type="similarity">
    <text evidence="1">Belongs to the asparaginase 1 family.</text>
</comment>
<dbReference type="CDD" id="cd08964">
    <property type="entry name" value="L-asparaginase_II"/>
    <property type="match status" value="1"/>
</dbReference>
<dbReference type="SFLD" id="SFLDS00057">
    <property type="entry name" value="Glutaminase/Asparaginase"/>
    <property type="match status" value="1"/>
</dbReference>
<dbReference type="Gene3D" id="3.40.50.40">
    <property type="match status" value="1"/>
</dbReference>
<feature type="domain" description="L-asparaginase N-terminal" evidence="3">
    <location>
        <begin position="7"/>
        <end position="192"/>
    </location>
</feature>
<dbReference type="RefSeq" id="WP_379565323.1">
    <property type="nucleotide sequence ID" value="NZ_JBHSQK010000013.1"/>
</dbReference>
<dbReference type="PANTHER" id="PTHR11707">
    <property type="entry name" value="L-ASPARAGINASE"/>
    <property type="match status" value="1"/>
</dbReference>
<keyword evidence="2" id="KW-0378">Hydrolase</keyword>
<dbReference type="Proteomes" id="UP001596119">
    <property type="component" value="Unassembled WGS sequence"/>
</dbReference>
<dbReference type="PIRSF" id="PIRSF500176">
    <property type="entry name" value="L_ASNase"/>
    <property type="match status" value="1"/>
</dbReference>
<keyword evidence="6" id="KW-1185">Reference proteome</keyword>
<dbReference type="SMART" id="SM00870">
    <property type="entry name" value="Asparaginase"/>
    <property type="match status" value="1"/>
</dbReference>
<comment type="caution">
    <text evidence="5">The sequence shown here is derived from an EMBL/GenBank/DDBJ whole genome shotgun (WGS) entry which is preliminary data.</text>
</comment>
<dbReference type="SUPFAM" id="SSF53774">
    <property type="entry name" value="Glutaminase/Asparaginase"/>
    <property type="match status" value="1"/>
</dbReference>
<dbReference type="PROSITE" id="PS51732">
    <property type="entry name" value="ASN_GLN_ASE_3"/>
    <property type="match status" value="1"/>
</dbReference>
<dbReference type="InterPro" id="IPR036152">
    <property type="entry name" value="Asp/glu_Ase-like_sf"/>
</dbReference>
<dbReference type="InterPro" id="IPR027473">
    <property type="entry name" value="L-asparaginase_C"/>
</dbReference>
<feature type="domain" description="Asparaginase/glutaminase C-terminal" evidence="4">
    <location>
        <begin position="216"/>
        <end position="327"/>
    </location>
</feature>
<protein>
    <submittedName>
        <fullName evidence="5">Asparaginase</fullName>
    </submittedName>
</protein>
<dbReference type="InterPro" id="IPR004550">
    <property type="entry name" value="AsnASE_II"/>
</dbReference>
<evidence type="ECO:0000313" key="6">
    <source>
        <dbReference type="Proteomes" id="UP001596119"/>
    </source>
</evidence>
<dbReference type="PIRSF" id="PIRSF001220">
    <property type="entry name" value="L-ASNase_gatD"/>
    <property type="match status" value="1"/>
</dbReference>
<dbReference type="PRINTS" id="PR00139">
    <property type="entry name" value="ASNGLNASE"/>
</dbReference>
<evidence type="ECO:0000256" key="1">
    <source>
        <dbReference type="ARBA" id="ARBA00010518"/>
    </source>
</evidence>
<evidence type="ECO:0000313" key="5">
    <source>
        <dbReference type="EMBL" id="MFC5948262.1"/>
    </source>
</evidence>
<dbReference type="EMBL" id="JBHSQK010000013">
    <property type="protein sequence ID" value="MFC5948262.1"/>
    <property type="molecule type" value="Genomic_DNA"/>
</dbReference>
<dbReference type="InterPro" id="IPR040919">
    <property type="entry name" value="Asparaginase_C"/>
</dbReference>
<evidence type="ECO:0000256" key="2">
    <source>
        <dbReference type="ARBA" id="ARBA00022801"/>
    </source>
</evidence>
<proteinExistence type="inferred from homology"/>
<dbReference type="Pfam" id="PF17763">
    <property type="entry name" value="Asparaginase_C"/>
    <property type="match status" value="1"/>
</dbReference>
<dbReference type="Pfam" id="PF00710">
    <property type="entry name" value="Asparaginase"/>
    <property type="match status" value="1"/>
</dbReference>